<reference evidence="6" key="3">
    <citation type="submission" date="2021-06" db="EMBL/GenBank/DDBJ databases">
        <title>Chromosome-level genome assembly for S. haematobium.</title>
        <authorList>
            <person name="Stroehlein A.J."/>
        </authorList>
    </citation>
    <scope>NUCLEOTIDE SEQUENCE</scope>
</reference>
<name>A0A922LJL9_SCHHA</name>
<reference evidence="6" key="2">
    <citation type="journal article" date="2019" name="Gigascience">
        <title>High-quality Schistosoma haematobium genome achieved by single-molecule and long-range sequencing.</title>
        <authorList>
            <person name="Stroehlein A.J."/>
            <person name="Korhonen P.K."/>
            <person name="Chong T.M."/>
            <person name="Lim Y.L."/>
            <person name="Chan K.G."/>
            <person name="Webster B."/>
            <person name="Rollinson D."/>
            <person name="Brindley P.J."/>
            <person name="Gasser R.B."/>
            <person name="Young N.D."/>
        </authorList>
    </citation>
    <scope>NUCLEOTIDE SEQUENCE</scope>
</reference>
<dbReference type="InterPro" id="IPR000043">
    <property type="entry name" value="Adenosylhomocysteinase-like"/>
</dbReference>
<dbReference type="InterPro" id="IPR042172">
    <property type="entry name" value="Adenosylhomocyst_ase-like_sf"/>
</dbReference>
<dbReference type="Gene3D" id="3.40.50.1480">
    <property type="entry name" value="Adenosylhomocysteinase-like"/>
    <property type="match status" value="1"/>
</dbReference>
<evidence type="ECO:0000313" key="6">
    <source>
        <dbReference type="EMBL" id="KAH9587458.1"/>
    </source>
</evidence>
<dbReference type="EMBL" id="AMPZ03000003">
    <property type="protein sequence ID" value="KAH9587458.1"/>
    <property type="molecule type" value="Genomic_DNA"/>
</dbReference>
<dbReference type="SUPFAM" id="SSF52283">
    <property type="entry name" value="Formate/glycerate dehydrogenase catalytic domain-like"/>
    <property type="match status" value="1"/>
</dbReference>
<dbReference type="GO" id="GO:0016787">
    <property type="term" value="F:hydrolase activity"/>
    <property type="evidence" value="ECO:0007669"/>
    <property type="project" value="UniProtKB-KW"/>
</dbReference>
<feature type="compositionally biased region" description="Basic and acidic residues" evidence="5">
    <location>
        <begin position="75"/>
        <end position="86"/>
    </location>
</feature>
<dbReference type="FunFam" id="3.40.50.1480:FF:000006">
    <property type="entry name" value="Adenosylhomocysteinase"/>
    <property type="match status" value="1"/>
</dbReference>
<accession>A0A922LJL9</accession>
<keyword evidence="2" id="KW-0554">One-carbon metabolism</keyword>
<protein>
    <submittedName>
        <fullName evidence="6">S-adenosylhomocysteine hydrolase-like protein 1</fullName>
    </submittedName>
</protein>
<dbReference type="CTD" id="10768"/>
<keyword evidence="1" id="KW-0963">Cytoplasm</keyword>
<dbReference type="GO" id="GO:0006730">
    <property type="term" value="P:one-carbon metabolic process"/>
    <property type="evidence" value="ECO:0007669"/>
    <property type="project" value="UniProtKB-KW"/>
</dbReference>
<dbReference type="Pfam" id="PF05221">
    <property type="entry name" value="AdoHcyase"/>
    <property type="match status" value="1"/>
</dbReference>
<evidence type="ECO:0000256" key="1">
    <source>
        <dbReference type="ARBA" id="ARBA00022490"/>
    </source>
</evidence>
<feature type="compositionally biased region" description="Low complexity" evidence="5">
    <location>
        <begin position="49"/>
        <end position="67"/>
    </location>
</feature>
<dbReference type="PROSITE" id="PS00738">
    <property type="entry name" value="ADOHCYASE_1"/>
    <property type="match status" value="1"/>
</dbReference>
<dbReference type="Proteomes" id="UP000471633">
    <property type="component" value="Unassembled WGS sequence"/>
</dbReference>
<dbReference type="GeneID" id="24590593"/>
<dbReference type="GO" id="GO:0033353">
    <property type="term" value="P:S-adenosylmethionine cycle"/>
    <property type="evidence" value="ECO:0007669"/>
    <property type="project" value="TreeGrafter"/>
</dbReference>
<evidence type="ECO:0000256" key="2">
    <source>
        <dbReference type="ARBA" id="ARBA00022563"/>
    </source>
</evidence>
<organism evidence="6 7">
    <name type="scientific">Schistosoma haematobium</name>
    <name type="common">Blood fluke</name>
    <dbReference type="NCBI Taxonomy" id="6185"/>
    <lineage>
        <taxon>Eukaryota</taxon>
        <taxon>Metazoa</taxon>
        <taxon>Spiralia</taxon>
        <taxon>Lophotrochozoa</taxon>
        <taxon>Platyhelminthes</taxon>
        <taxon>Trematoda</taxon>
        <taxon>Digenea</taxon>
        <taxon>Strigeidida</taxon>
        <taxon>Schistosomatoidea</taxon>
        <taxon>Schistosomatidae</taxon>
        <taxon>Schistosoma</taxon>
    </lineage>
</organism>
<evidence type="ECO:0000256" key="4">
    <source>
        <dbReference type="ARBA" id="ARBA00023027"/>
    </source>
</evidence>
<dbReference type="AlphaFoldDB" id="A0A922LJL9"/>
<gene>
    <name evidence="6" type="primary">AHCYL1</name>
    <name evidence="6" type="ORF">MS3_00005191</name>
</gene>
<reference evidence="6" key="1">
    <citation type="journal article" date="2012" name="Nat. Genet.">
        <title>Whole-genome sequence of Schistosoma haematobium.</title>
        <authorList>
            <person name="Young N.D."/>
            <person name="Jex A.R."/>
            <person name="Li B."/>
            <person name="Liu S."/>
            <person name="Yang L."/>
            <person name="Xiong Z."/>
            <person name="Li Y."/>
            <person name="Cantacessi C."/>
            <person name="Hall R.S."/>
            <person name="Xu X."/>
            <person name="Chen F."/>
            <person name="Wu X."/>
            <person name="Zerlotini A."/>
            <person name="Oliveira G."/>
            <person name="Hofmann A."/>
            <person name="Zhang G."/>
            <person name="Fang X."/>
            <person name="Kang Y."/>
            <person name="Campbell B.E."/>
            <person name="Loukas A."/>
            <person name="Ranganathan S."/>
            <person name="Rollinson D."/>
            <person name="Rinaldi G."/>
            <person name="Brindley P.J."/>
            <person name="Yang H."/>
            <person name="Wang J."/>
            <person name="Wang J."/>
            <person name="Gasser R.B."/>
        </authorList>
    </citation>
    <scope>NUCLEOTIDE SEQUENCE</scope>
</reference>
<reference evidence="6" key="4">
    <citation type="journal article" date="2022" name="PLoS Pathog.">
        <title>Chromosome-level genome of Schistosoma haematobium underpins genome-wide explorations of molecular variation.</title>
        <authorList>
            <person name="Stroehlein A.J."/>
            <person name="Korhonen P.K."/>
            <person name="Lee V.V."/>
            <person name="Ralph S.A."/>
            <person name="Mentink-Kane M."/>
            <person name="You H."/>
            <person name="McManus D.P."/>
            <person name="Tchuente L.T."/>
            <person name="Stothard J.R."/>
            <person name="Kaur P."/>
            <person name="Dudchenko O."/>
            <person name="Aiden E.L."/>
            <person name="Yang B."/>
            <person name="Yang H."/>
            <person name="Emery A.M."/>
            <person name="Webster B.L."/>
            <person name="Brindley P.J."/>
            <person name="Rollinson D."/>
            <person name="Chang B.C.H."/>
            <person name="Gasser R.B."/>
            <person name="Young N.D."/>
        </authorList>
    </citation>
    <scope>NUCLEOTIDE SEQUENCE</scope>
</reference>
<dbReference type="RefSeq" id="XP_051069171.1">
    <property type="nucleotide sequence ID" value="XM_051213215.1"/>
</dbReference>
<evidence type="ECO:0000313" key="7">
    <source>
        <dbReference type="Proteomes" id="UP000471633"/>
    </source>
</evidence>
<evidence type="ECO:0000256" key="3">
    <source>
        <dbReference type="ARBA" id="ARBA00022801"/>
    </source>
</evidence>
<dbReference type="GO" id="GO:0005829">
    <property type="term" value="C:cytosol"/>
    <property type="evidence" value="ECO:0007669"/>
    <property type="project" value="TreeGrafter"/>
</dbReference>
<comment type="caution">
    <text evidence="6">The sequence shown here is derived from an EMBL/GenBank/DDBJ whole genome shotgun (WGS) entry which is preliminary data.</text>
</comment>
<evidence type="ECO:0000256" key="5">
    <source>
        <dbReference type="SAM" id="MobiDB-lite"/>
    </source>
</evidence>
<feature type="region of interest" description="Disordered" evidence="5">
    <location>
        <begin position="1"/>
        <end position="89"/>
    </location>
</feature>
<dbReference type="PANTHER" id="PTHR23420">
    <property type="entry name" value="ADENOSYLHOMOCYSTEINASE"/>
    <property type="match status" value="1"/>
</dbReference>
<keyword evidence="3 6" id="KW-0378">Hydrolase</keyword>
<sequence>MSSVQMKNVDKVLEVSSTPIPSRGCNSGYEEQTKDSRLILSSAKKRLSSKSNSETGSFDSASYTGSSSDDDDEESQQRENPKERYLKPGLRAVNSRGFNDFCVQKIRQASFGRREIEIAEQEMPGLMALRKRAKTDQPLKGAKILGCTHVTAHTAVLLETMVCLGAQVRWCACNIYSTQNEVAAALAESGVPIYAWKGETEEDFWWCINRCISAEGWIPNVVCQMFLSSLLITLYVEFYLIFENYFLIFCCFDLVMCFFREKRI</sequence>
<dbReference type="InterPro" id="IPR020082">
    <property type="entry name" value="S-Ado-L-homoCys_hydrolase_CS"/>
</dbReference>
<keyword evidence="4" id="KW-0520">NAD</keyword>
<keyword evidence="7" id="KW-1185">Reference proteome</keyword>
<dbReference type="PANTHER" id="PTHR23420:SF0">
    <property type="entry name" value="ADENOSYLHOMOCYSTEINASE"/>
    <property type="match status" value="1"/>
</dbReference>
<proteinExistence type="predicted"/>